<comment type="caution">
    <text evidence="1">The sequence shown here is derived from an EMBL/GenBank/DDBJ whole genome shotgun (WGS) entry which is preliminary data.</text>
</comment>
<dbReference type="EMBL" id="ADVG01000001">
    <property type="protein sequence ID" value="EFH89932.1"/>
    <property type="molecule type" value="Genomic_DNA"/>
</dbReference>
<reference evidence="1 2" key="1">
    <citation type="journal article" date="2011" name="Stand. Genomic Sci.">
        <title>Non-contiguous finished genome sequence and contextual data of the filamentous soil bacterium Ktedonobacter racemifer type strain (SOSP1-21).</title>
        <authorList>
            <person name="Chang Y.J."/>
            <person name="Land M."/>
            <person name="Hauser L."/>
            <person name="Chertkov O."/>
            <person name="Del Rio T.G."/>
            <person name="Nolan M."/>
            <person name="Copeland A."/>
            <person name="Tice H."/>
            <person name="Cheng J.F."/>
            <person name="Lucas S."/>
            <person name="Han C."/>
            <person name="Goodwin L."/>
            <person name="Pitluck S."/>
            <person name="Ivanova N."/>
            <person name="Ovchinikova G."/>
            <person name="Pati A."/>
            <person name="Chen A."/>
            <person name="Palaniappan K."/>
            <person name="Mavromatis K."/>
            <person name="Liolios K."/>
            <person name="Brettin T."/>
            <person name="Fiebig A."/>
            <person name="Rohde M."/>
            <person name="Abt B."/>
            <person name="Goker M."/>
            <person name="Detter J.C."/>
            <person name="Woyke T."/>
            <person name="Bristow J."/>
            <person name="Eisen J.A."/>
            <person name="Markowitz V."/>
            <person name="Hugenholtz P."/>
            <person name="Kyrpides N.C."/>
            <person name="Klenk H.P."/>
            <person name="Lapidus A."/>
        </authorList>
    </citation>
    <scope>NUCLEOTIDE SEQUENCE [LARGE SCALE GENOMIC DNA]</scope>
    <source>
        <strain evidence="2">DSM 44963</strain>
    </source>
</reference>
<keyword evidence="2" id="KW-1185">Reference proteome</keyword>
<evidence type="ECO:0000313" key="1">
    <source>
        <dbReference type="EMBL" id="EFH89932.1"/>
    </source>
</evidence>
<accession>D6TCB5</accession>
<gene>
    <name evidence="1" type="ORF">Krac_11521</name>
</gene>
<dbReference type="STRING" id="485913.Krac_11521"/>
<evidence type="ECO:0000313" key="2">
    <source>
        <dbReference type="Proteomes" id="UP000004508"/>
    </source>
</evidence>
<protein>
    <submittedName>
        <fullName evidence="1">Uncharacterized protein</fullName>
    </submittedName>
</protein>
<dbReference type="InParanoid" id="D6TCB5"/>
<organism evidence="1 2">
    <name type="scientific">Ktedonobacter racemifer DSM 44963</name>
    <dbReference type="NCBI Taxonomy" id="485913"/>
    <lineage>
        <taxon>Bacteria</taxon>
        <taxon>Bacillati</taxon>
        <taxon>Chloroflexota</taxon>
        <taxon>Ktedonobacteria</taxon>
        <taxon>Ktedonobacterales</taxon>
        <taxon>Ktedonobacteraceae</taxon>
        <taxon>Ktedonobacter</taxon>
    </lineage>
</organism>
<sequence length="105" mass="11652">MCGRVNPQEVFLGLTQLLPEQDREAIKQASLSVGEALADMAASWSEATPEERRDIVVGLLMMEGLVYDLEHQVIVGLIPRPSVLPVLALGLQQTGKWEQREEGLW</sequence>
<dbReference type="Proteomes" id="UP000004508">
    <property type="component" value="Unassembled WGS sequence"/>
</dbReference>
<name>D6TCB5_KTERA</name>
<dbReference type="AlphaFoldDB" id="D6TCB5"/>
<proteinExistence type="predicted"/>